<dbReference type="PANTHER" id="PTHR43289">
    <property type="entry name" value="MITOGEN-ACTIVATED PROTEIN KINASE KINASE KINASE 20-RELATED"/>
    <property type="match status" value="1"/>
</dbReference>
<evidence type="ECO:0000256" key="2">
    <source>
        <dbReference type="ARBA" id="ARBA00022527"/>
    </source>
</evidence>
<feature type="domain" description="Protein kinase" evidence="8">
    <location>
        <begin position="10"/>
        <end position="265"/>
    </location>
</feature>
<dbReference type="InterPro" id="IPR008271">
    <property type="entry name" value="Ser/Thr_kinase_AS"/>
</dbReference>
<gene>
    <name evidence="9" type="ORF">V1634_33405</name>
</gene>
<dbReference type="SUPFAM" id="SSF56112">
    <property type="entry name" value="Protein kinase-like (PK-like)"/>
    <property type="match status" value="1"/>
</dbReference>
<keyword evidence="2" id="KW-0723">Serine/threonine-protein kinase</keyword>
<dbReference type="PROSITE" id="PS00108">
    <property type="entry name" value="PROTEIN_KINASE_ST"/>
    <property type="match status" value="1"/>
</dbReference>
<dbReference type="Proteomes" id="UP001339911">
    <property type="component" value="Unassembled WGS sequence"/>
</dbReference>
<feature type="compositionally biased region" description="Basic and acidic residues" evidence="7">
    <location>
        <begin position="398"/>
        <end position="416"/>
    </location>
</feature>
<reference evidence="9 10" key="1">
    <citation type="submission" date="2024-01" db="EMBL/GenBank/DDBJ databases">
        <title>Genome insights into Plantactinospora veratri sp. nov.</title>
        <authorList>
            <person name="Wang L."/>
        </authorList>
    </citation>
    <scope>NUCLEOTIDE SEQUENCE [LARGE SCALE GENOMIC DNA]</scope>
    <source>
        <strain evidence="9 10">NEAU-FHS4</strain>
    </source>
</reference>
<evidence type="ECO:0000256" key="5">
    <source>
        <dbReference type="ARBA" id="ARBA00022777"/>
    </source>
</evidence>
<dbReference type="Gene3D" id="3.30.200.20">
    <property type="entry name" value="Phosphorylase Kinase, domain 1"/>
    <property type="match status" value="1"/>
</dbReference>
<dbReference type="EC" id="2.7.11.1" evidence="1"/>
<dbReference type="RefSeq" id="WP_331211624.1">
    <property type="nucleotide sequence ID" value="NZ_JAZGQL010000037.1"/>
</dbReference>
<name>A0ABU7SP37_9ACTN</name>
<dbReference type="Gene3D" id="1.10.510.10">
    <property type="entry name" value="Transferase(Phosphotransferase) domain 1"/>
    <property type="match status" value="1"/>
</dbReference>
<evidence type="ECO:0000256" key="3">
    <source>
        <dbReference type="ARBA" id="ARBA00022679"/>
    </source>
</evidence>
<protein>
    <recommendedName>
        <fullName evidence="1">non-specific serine/threonine protein kinase</fullName>
        <ecNumber evidence="1">2.7.11.1</ecNumber>
    </recommendedName>
</protein>
<dbReference type="InterPro" id="IPR000719">
    <property type="entry name" value="Prot_kinase_dom"/>
</dbReference>
<feature type="region of interest" description="Disordered" evidence="7">
    <location>
        <begin position="266"/>
        <end position="423"/>
    </location>
</feature>
<keyword evidence="4" id="KW-0547">Nucleotide-binding</keyword>
<evidence type="ECO:0000256" key="7">
    <source>
        <dbReference type="SAM" id="MobiDB-lite"/>
    </source>
</evidence>
<evidence type="ECO:0000313" key="10">
    <source>
        <dbReference type="Proteomes" id="UP001339911"/>
    </source>
</evidence>
<organism evidence="9 10">
    <name type="scientific">Plantactinospora veratri</name>
    <dbReference type="NCBI Taxonomy" id="1436122"/>
    <lineage>
        <taxon>Bacteria</taxon>
        <taxon>Bacillati</taxon>
        <taxon>Actinomycetota</taxon>
        <taxon>Actinomycetes</taxon>
        <taxon>Micromonosporales</taxon>
        <taxon>Micromonosporaceae</taxon>
        <taxon>Plantactinospora</taxon>
    </lineage>
</organism>
<evidence type="ECO:0000256" key="6">
    <source>
        <dbReference type="ARBA" id="ARBA00022840"/>
    </source>
</evidence>
<sequence>MYQERIADRYLLLRTIGTGGMGWVWLAHDEMLRRPVAVKQVVPPDWMTPDERDEVRCRTLREARIAARLNHPNVVRIYDVVQDGDSPWIVMEYVPSRSVQQVLEADGPLSPVRTAEVGLAVLAALCAAHASGVLHRDVKPHNVLIAEDGRVVLTDFGLATVDGGDGALTRDGVVIGSPQYVSPERAADGSSTVESDLWSLGATLYAAVEGRSPYHRSTTMATLTALAVAPPDPTRLAGPLRPVLAGLLRRDPRQRLTADEVERMLRRIAEPPPRSGRYPLALARGPAPRTPAPPDAGRSAPEEAPGDRPARRRPPNQRAQPHQRARPDRRPQPNQRPAWPAQPNGPVRPDEPVEPDPSTSSAGPSDPDGRPEPAGAAAAERPRRGSERLPHPVRGARRGPEPRPDPERPEPPGGDRRPRRLGGRVSRIGATALALTLLAALGTALTVRAKRVGEVPPEASGSRPTAEVVRAFPCAPPPEQTVPVTAAPRPPGERFGLVEHWTWYTDAVGFRIAVPVGWRRYTDGTVVCFREPVVGTGRMITIDPSTPATRDGERYWLAEERRLIGAGLLAGYEQVAIGPLDIRDGGAIWECRWTNPHGVRVQAARMLINTSAGRAYTVSWLTREFDWGVNQSYLRMVQTSFRPVG</sequence>
<dbReference type="GO" id="GO:0016301">
    <property type="term" value="F:kinase activity"/>
    <property type="evidence" value="ECO:0007669"/>
    <property type="project" value="UniProtKB-KW"/>
</dbReference>
<evidence type="ECO:0000313" key="9">
    <source>
        <dbReference type="EMBL" id="MEE6311735.1"/>
    </source>
</evidence>
<accession>A0ABU7SP37</accession>
<proteinExistence type="predicted"/>
<dbReference type="EMBL" id="JAZGQL010000037">
    <property type="protein sequence ID" value="MEE6311735.1"/>
    <property type="molecule type" value="Genomic_DNA"/>
</dbReference>
<keyword evidence="10" id="KW-1185">Reference proteome</keyword>
<dbReference type="SMART" id="SM00220">
    <property type="entry name" value="S_TKc"/>
    <property type="match status" value="1"/>
</dbReference>
<keyword evidence="3" id="KW-0808">Transferase</keyword>
<comment type="caution">
    <text evidence="9">The sequence shown here is derived from an EMBL/GenBank/DDBJ whole genome shotgun (WGS) entry which is preliminary data.</text>
</comment>
<dbReference type="InterPro" id="IPR011009">
    <property type="entry name" value="Kinase-like_dom_sf"/>
</dbReference>
<evidence type="ECO:0000259" key="8">
    <source>
        <dbReference type="PROSITE" id="PS50011"/>
    </source>
</evidence>
<keyword evidence="5 9" id="KW-0418">Kinase</keyword>
<dbReference type="PROSITE" id="PS50011">
    <property type="entry name" value="PROTEIN_KINASE_DOM"/>
    <property type="match status" value="1"/>
</dbReference>
<dbReference type="PANTHER" id="PTHR43289:SF6">
    <property type="entry name" value="SERINE_THREONINE-PROTEIN KINASE NEKL-3"/>
    <property type="match status" value="1"/>
</dbReference>
<dbReference type="Pfam" id="PF00069">
    <property type="entry name" value="Pkinase"/>
    <property type="match status" value="1"/>
</dbReference>
<evidence type="ECO:0000256" key="4">
    <source>
        <dbReference type="ARBA" id="ARBA00022741"/>
    </source>
</evidence>
<keyword evidence="6" id="KW-0067">ATP-binding</keyword>
<feature type="compositionally biased region" description="Basic and acidic residues" evidence="7">
    <location>
        <begin position="380"/>
        <end position="390"/>
    </location>
</feature>
<dbReference type="CDD" id="cd14014">
    <property type="entry name" value="STKc_PknB_like"/>
    <property type="match status" value="1"/>
</dbReference>
<evidence type="ECO:0000256" key="1">
    <source>
        <dbReference type="ARBA" id="ARBA00012513"/>
    </source>
</evidence>